<gene>
    <name evidence="7" type="ORF">AXF17_03655</name>
</gene>
<dbReference type="InterPro" id="IPR005474">
    <property type="entry name" value="Transketolase_N"/>
</dbReference>
<feature type="domain" description="Transketolase N-terminal" evidence="6">
    <location>
        <begin position="14"/>
        <end position="274"/>
    </location>
</feature>
<dbReference type="Gene3D" id="3.40.50.970">
    <property type="match status" value="1"/>
</dbReference>
<dbReference type="CDD" id="cd02012">
    <property type="entry name" value="TPP_TK"/>
    <property type="match status" value="1"/>
</dbReference>
<dbReference type="GO" id="GO:0016740">
    <property type="term" value="F:transferase activity"/>
    <property type="evidence" value="ECO:0007669"/>
    <property type="project" value="UniProtKB-KW"/>
</dbReference>
<keyword evidence="4" id="KW-0479">Metal-binding</keyword>
<comment type="cofactor">
    <cofactor evidence="1">
        <name>thiamine diphosphate</name>
        <dbReference type="ChEBI" id="CHEBI:58937"/>
    </cofactor>
</comment>
<evidence type="ECO:0000313" key="8">
    <source>
        <dbReference type="Proteomes" id="UP000214689"/>
    </source>
</evidence>
<name>A0A223ARN3_9FIRM</name>
<accession>A0A223ARN3</accession>
<evidence type="ECO:0000259" key="6">
    <source>
        <dbReference type="Pfam" id="PF00456"/>
    </source>
</evidence>
<evidence type="ECO:0000256" key="5">
    <source>
        <dbReference type="ARBA" id="ARBA00023052"/>
    </source>
</evidence>
<evidence type="ECO:0000256" key="4">
    <source>
        <dbReference type="ARBA" id="ARBA00022723"/>
    </source>
</evidence>
<keyword evidence="5" id="KW-0786">Thiamine pyrophosphate</keyword>
<dbReference type="PANTHER" id="PTHR47514">
    <property type="entry name" value="TRANSKETOLASE N-TERMINAL SECTION-RELATED"/>
    <property type="match status" value="1"/>
</dbReference>
<reference evidence="8" key="1">
    <citation type="submission" date="2016-05" db="EMBL/GenBank/DDBJ databases">
        <authorList>
            <person name="Holder M.E."/>
            <person name="Ajami N.J."/>
            <person name="Petrosino J.F."/>
        </authorList>
    </citation>
    <scope>NUCLEOTIDE SEQUENCE [LARGE SCALE GENOMIC DNA]</scope>
    <source>
        <strain evidence="8">ATCC 700696</strain>
    </source>
</reference>
<proteinExistence type="inferred from homology"/>
<dbReference type="RefSeq" id="WP_094233864.1">
    <property type="nucleotide sequence ID" value="NZ_CP016199.1"/>
</dbReference>
<evidence type="ECO:0000256" key="2">
    <source>
        <dbReference type="ARBA" id="ARBA00007131"/>
    </source>
</evidence>
<dbReference type="PROSITE" id="PS00801">
    <property type="entry name" value="TRANSKETOLASE_1"/>
    <property type="match status" value="1"/>
</dbReference>
<dbReference type="PANTHER" id="PTHR47514:SF1">
    <property type="entry name" value="TRANSKETOLASE N-TERMINAL SECTION-RELATED"/>
    <property type="match status" value="1"/>
</dbReference>
<organism evidence="7 8">
    <name type="scientific">Mogibacterium pumilum</name>
    <dbReference type="NCBI Taxonomy" id="86332"/>
    <lineage>
        <taxon>Bacteria</taxon>
        <taxon>Bacillati</taxon>
        <taxon>Bacillota</taxon>
        <taxon>Clostridia</taxon>
        <taxon>Peptostreptococcales</taxon>
        <taxon>Anaerovoracaceae</taxon>
        <taxon>Mogibacterium</taxon>
    </lineage>
</organism>
<keyword evidence="8" id="KW-1185">Reference proteome</keyword>
<evidence type="ECO:0000313" key="7">
    <source>
        <dbReference type="EMBL" id="ASS37634.1"/>
    </source>
</evidence>
<protein>
    <submittedName>
        <fullName evidence="7">Transketolase</fullName>
    </submittedName>
</protein>
<comment type="similarity">
    <text evidence="2">Belongs to the transketolase family.</text>
</comment>
<dbReference type="Proteomes" id="UP000214689">
    <property type="component" value="Chromosome"/>
</dbReference>
<dbReference type="AlphaFoldDB" id="A0A223ARN3"/>
<dbReference type="SUPFAM" id="SSF52518">
    <property type="entry name" value="Thiamin diphosphate-binding fold (THDP-binding)"/>
    <property type="match status" value="1"/>
</dbReference>
<evidence type="ECO:0000256" key="1">
    <source>
        <dbReference type="ARBA" id="ARBA00001964"/>
    </source>
</evidence>
<dbReference type="Pfam" id="PF00456">
    <property type="entry name" value="Transketolase_N"/>
    <property type="match status" value="1"/>
</dbReference>
<sequence>MVNTINYAELAEKARRIRINALKAIHDAKSGHPGGSLSSADVLAALYFEVLNIDPKDPKKTDRDKFVMSKGHAVPALYAALGERGFYELSEMMTLRQVGSKFQGHPNMHKVPGIEMSTGSLGQGFSAAVGMAIAGKIDSNPGRVYVLAGDGELQEGIVWEAAMQAAHRKLDNLVAIVDLNGLQIDGKVSDVKCVCPVDEKFKSFGWNVITVDGHNYEELIVAFAEAKKCEGVPTAIVAHTHKGKGVSFMEDNAGWHGKAPSDEELAAAIEELGGDN</sequence>
<dbReference type="InterPro" id="IPR049557">
    <property type="entry name" value="Transketolase_CS"/>
</dbReference>
<evidence type="ECO:0000256" key="3">
    <source>
        <dbReference type="ARBA" id="ARBA00022679"/>
    </source>
</evidence>
<dbReference type="GO" id="GO:0046872">
    <property type="term" value="F:metal ion binding"/>
    <property type="evidence" value="ECO:0007669"/>
    <property type="project" value="UniProtKB-KW"/>
</dbReference>
<keyword evidence="3" id="KW-0808">Transferase</keyword>
<dbReference type="OrthoDB" id="8732661at2"/>
<dbReference type="EMBL" id="CP016199">
    <property type="protein sequence ID" value="ASS37634.1"/>
    <property type="molecule type" value="Genomic_DNA"/>
</dbReference>
<dbReference type="InterPro" id="IPR029061">
    <property type="entry name" value="THDP-binding"/>
</dbReference>